<dbReference type="InParanoid" id="A0A0C3DHS8"/>
<dbReference type="EMBL" id="KN822064">
    <property type="protein sequence ID" value="KIM60255.1"/>
    <property type="molecule type" value="Genomic_DNA"/>
</dbReference>
<dbReference type="Proteomes" id="UP000053989">
    <property type="component" value="Unassembled WGS sequence"/>
</dbReference>
<name>A0A0C3DHS8_9AGAM</name>
<keyword evidence="2" id="KW-1185">Reference proteome</keyword>
<dbReference type="AlphaFoldDB" id="A0A0C3DHS8"/>
<organism evidence="1 2">
    <name type="scientific">Scleroderma citrinum Foug A</name>
    <dbReference type="NCBI Taxonomy" id="1036808"/>
    <lineage>
        <taxon>Eukaryota</taxon>
        <taxon>Fungi</taxon>
        <taxon>Dikarya</taxon>
        <taxon>Basidiomycota</taxon>
        <taxon>Agaricomycotina</taxon>
        <taxon>Agaricomycetes</taxon>
        <taxon>Agaricomycetidae</taxon>
        <taxon>Boletales</taxon>
        <taxon>Sclerodermatineae</taxon>
        <taxon>Sclerodermataceae</taxon>
        <taxon>Scleroderma</taxon>
    </lineage>
</organism>
<feature type="non-terminal residue" evidence="1">
    <location>
        <position position="1"/>
    </location>
</feature>
<evidence type="ECO:0000313" key="1">
    <source>
        <dbReference type="EMBL" id="KIM60255.1"/>
    </source>
</evidence>
<proteinExistence type="predicted"/>
<sequence>MHIAQLVNSSSSARHRVESRKLLEAQYRLSRICVIARWILRGLPLVGRRRWTSWTDSNTAAVTNHLKLRK</sequence>
<evidence type="ECO:0000313" key="2">
    <source>
        <dbReference type="Proteomes" id="UP000053989"/>
    </source>
</evidence>
<protein>
    <submittedName>
        <fullName evidence="1">Uncharacterized protein</fullName>
    </submittedName>
</protein>
<dbReference type="HOGENOM" id="CLU_2759310_0_0_1"/>
<reference evidence="2" key="2">
    <citation type="submission" date="2015-01" db="EMBL/GenBank/DDBJ databases">
        <title>Evolutionary Origins and Diversification of the Mycorrhizal Mutualists.</title>
        <authorList>
            <consortium name="DOE Joint Genome Institute"/>
            <consortium name="Mycorrhizal Genomics Consortium"/>
            <person name="Kohler A."/>
            <person name="Kuo A."/>
            <person name="Nagy L.G."/>
            <person name="Floudas D."/>
            <person name="Copeland A."/>
            <person name="Barry K.W."/>
            <person name="Cichocki N."/>
            <person name="Veneault-Fourrey C."/>
            <person name="LaButti K."/>
            <person name="Lindquist E.A."/>
            <person name="Lipzen A."/>
            <person name="Lundell T."/>
            <person name="Morin E."/>
            <person name="Murat C."/>
            <person name="Riley R."/>
            <person name="Ohm R."/>
            <person name="Sun H."/>
            <person name="Tunlid A."/>
            <person name="Henrissat B."/>
            <person name="Grigoriev I.V."/>
            <person name="Hibbett D.S."/>
            <person name="Martin F."/>
        </authorList>
    </citation>
    <scope>NUCLEOTIDE SEQUENCE [LARGE SCALE GENOMIC DNA]</scope>
    <source>
        <strain evidence="2">Foug A</strain>
    </source>
</reference>
<accession>A0A0C3DHS8</accession>
<reference evidence="1 2" key="1">
    <citation type="submission" date="2014-04" db="EMBL/GenBank/DDBJ databases">
        <authorList>
            <consortium name="DOE Joint Genome Institute"/>
            <person name="Kuo A."/>
            <person name="Kohler A."/>
            <person name="Nagy L.G."/>
            <person name="Floudas D."/>
            <person name="Copeland A."/>
            <person name="Barry K.W."/>
            <person name="Cichocki N."/>
            <person name="Veneault-Fourrey C."/>
            <person name="LaButti K."/>
            <person name="Lindquist E.A."/>
            <person name="Lipzen A."/>
            <person name="Lundell T."/>
            <person name="Morin E."/>
            <person name="Murat C."/>
            <person name="Sun H."/>
            <person name="Tunlid A."/>
            <person name="Henrissat B."/>
            <person name="Grigoriev I.V."/>
            <person name="Hibbett D.S."/>
            <person name="Martin F."/>
            <person name="Nordberg H.P."/>
            <person name="Cantor M.N."/>
            <person name="Hua S.X."/>
        </authorList>
    </citation>
    <scope>NUCLEOTIDE SEQUENCE [LARGE SCALE GENOMIC DNA]</scope>
    <source>
        <strain evidence="1 2">Foug A</strain>
    </source>
</reference>
<gene>
    <name evidence="1" type="ORF">SCLCIDRAFT_1217029</name>
</gene>